<accession>A0ABN9QP09</accession>
<reference evidence="2" key="1">
    <citation type="submission" date="2023-10" db="EMBL/GenBank/DDBJ databases">
        <authorList>
            <person name="Chen Y."/>
            <person name="Shah S."/>
            <person name="Dougan E. K."/>
            <person name="Thang M."/>
            <person name="Chan C."/>
        </authorList>
    </citation>
    <scope>NUCLEOTIDE SEQUENCE [LARGE SCALE GENOMIC DNA]</scope>
</reference>
<feature type="region of interest" description="Disordered" evidence="1">
    <location>
        <begin position="1"/>
        <end position="115"/>
    </location>
</feature>
<sequence>MCKHQGQGGVLQAGQTGAAGAQPSGARRPEEEEEEEKEEEEEEEEEGGGGGEGTGRQSPSEKPSAPGWADRSQAFGNAMADARKNSLWRHSWGQGHGNQNRSASRVPSPSGGPGA</sequence>
<dbReference type="Proteomes" id="UP001189429">
    <property type="component" value="Unassembled WGS sequence"/>
</dbReference>
<feature type="compositionally biased region" description="Gly residues" evidence="1">
    <location>
        <begin position="1"/>
        <end position="11"/>
    </location>
</feature>
<evidence type="ECO:0000256" key="1">
    <source>
        <dbReference type="SAM" id="MobiDB-lite"/>
    </source>
</evidence>
<feature type="compositionally biased region" description="Polar residues" evidence="1">
    <location>
        <begin position="97"/>
        <end position="107"/>
    </location>
</feature>
<comment type="caution">
    <text evidence="2">The sequence shown here is derived from an EMBL/GenBank/DDBJ whole genome shotgun (WGS) entry which is preliminary data.</text>
</comment>
<feature type="compositionally biased region" description="Low complexity" evidence="1">
    <location>
        <begin position="12"/>
        <end position="26"/>
    </location>
</feature>
<feature type="compositionally biased region" description="Acidic residues" evidence="1">
    <location>
        <begin position="31"/>
        <end position="47"/>
    </location>
</feature>
<gene>
    <name evidence="2" type="ORF">PCOR1329_LOCUS13437</name>
</gene>
<proteinExistence type="predicted"/>
<name>A0ABN9QP09_9DINO</name>
<evidence type="ECO:0000313" key="3">
    <source>
        <dbReference type="Proteomes" id="UP001189429"/>
    </source>
</evidence>
<protein>
    <submittedName>
        <fullName evidence="2">Uncharacterized protein</fullName>
    </submittedName>
</protein>
<organism evidence="2 3">
    <name type="scientific">Prorocentrum cordatum</name>
    <dbReference type="NCBI Taxonomy" id="2364126"/>
    <lineage>
        <taxon>Eukaryota</taxon>
        <taxon>Sar</taxon>
        <taxon>Alveolata</taxon>
        <taxon>Dinophyceae</taxon>
        <taxon>Prorocentrales</taxon>
        <taxon>Prorocentraceae</taxon>
        <taxon>Prorocentrum</taxon>
    </lineage>
</organism>
<dbReference type="EMBL" id="CAUYUJ010003969">
    <property type="protein sequence ID" value="CAK0807602.1"/>
    <property type="molecule type" value="Genomic_DNA"/>
</dbReference>
<keyword evidence="3" id="KW-1185">Reference proteome</keyword>
<evidence type="ECO:0000313" key="2">
    <source>
        <dbReference type="EMBL" id="CAK0807602.1"/>
    </source>
</evidence>